<dbReference type="Proteomes" id="UP000680706">
    <property type="component" value="Chromosome"/>
</dbReference>
<accession>A0ABX8AKX0</accession>
<proteinExistence type="predicted"/>
<feature type="compositionally biased region" description="Polar residues" evidence="1">
    <location>
        <begin position="1"/>
        <end position="21"/>
    </location>
</feature>
<reference evidence="2 3" key="1">
    <citation type="journal article" date="2021" name="Angew. Chem. Int. Ed. Engl.">
        <title>A novel family of nonribosomal peptides modulate collective behavior in Pseudovibrio bacteria isolated from marine sponges.</title>
        <authorList>
            <person name="Ioca L.P."/>
            <person name="Dai Y."/>
            <person name="Kunakom S."/>
            <person name="Diaz-Espinosa J."/>
            <person name="Krunic A."/>
            <person name="Crnkovic C.M."/>
            <person name="Orjala J."/>
            <person name="Sanchez L.M."/>
            <person name="Ferreira A.G."/>
            <person name="Berlinck R.G.S."/>
            <person name="Eustaquio A.S."/>
        </authorList>
    </citation>
    <scope>NUCLEOTIDE SEQUENCE [LARGE SCALE GENOMIC DNA]</scope>
    <source>
        <strain evidence="2 3">Ab134</strain>
    </source>
</reference>
<organism evidence="2 3">
    <name type="scientific">Pseudovibrio brasiliensis</name>
    <dbReference type="NCBI Taxonomy" id="1898042"/>
    <lineage>
        <taxon>Bacteria</taxon>
        <taxon>Pseudomonadati</taxon>
        <taxon>Pseudomonadota</taxon>
        <taxon>Alphaproteobacteria</taxon>
        <taxon>Hyphomicrobiales</taxon>
        <taxon>Stappiaceae</taxon>
        <taxon>Pseudovibrio</taxon>
    </lineage>
</organism>
<evidence type="ECO:0000256" key="1">
    <source>
        <dbReference type="SAM" id="MobiDB-lite"/>
    </source>
</evidence>
<name>A0ABX8AKX0_9HYPH</name>
<dbReference type="EMBL" id="CP074126">
    <property type="protein sequence ID" value="QUS54376.1"/>
    <property type="molecule type" value="Genomic_DNA"/>
</dbReference>
<gene>
    <name evidence="2" type="ORF">KGB56_13325</name>
</gene>
<sequence>MKMINNVGSGSSTPVDPNTLVTPKDDDASKAASGGAGDGAQEKAAAQSGTLQAAETQTSVWDSFLSNLPENDPDYENPLLSIPGTTAHATDPSKYNAYVDSVLVDPADTVADEDLPANYNNPTPQQFLSWHPAVQLRYLRDNFTESQIQSGNTVIGTGADQVGVIRSDDKRSITVVNELTKSRIFQHTKTEQERLANNPVFKTRIAPLLDLLPNADTDLASSRAVITNLINTEINKINSMPLTNKTSSSDRDKFNTDKQAYVKQLEMLRDNVPNSGIYARSDLATEMQEIVKRFERAHAYFDVKTPNLANPARNSTNVLTPDSNASINRGYAVFIEQEQRILAIKQAEQQMLSAGGITNADGTISRLDLPTLVALIQNQASLKQQAVITMRTEQLTQLNQLSQAYAEMQRIVNEALKKFDDTGKDADKEKHSLSVSFDNPSQFSTAVAYMFEDYASGKPHPVEKEFNITRPTHDLINNSNGSKNSFKRTQWERFSTQLSDAVTLLNPQLLTNDINQDNREQNRSYEQATGTVRRSFDLNIQIARGFS</sequence>
<protein>
    <submittedName>
        <fullName evidence="2">Uncharacterized protein</fullName>
    </submittedName>
</protein>
<keyword evidence="3" id="KW-1185">Reference proteome</keyword>
<feature type="region of interest" description="Disordered" evidence="1">
    <location>
        <begin position="1"/>
        <end position="53"/>
    </location>
</feature>
<evidence type="ECO:0000313" key="2">
    <source>
        <dbReference type="EMBL" id="QUS54376.1"/>
    </source>
</evidence>
<evidence type="ECO:0000313" key="3">
    <source>
        <dbReference type="Proteomes" id="UP000680706"/>
    </source>
</evidence>